<dbReference type="Proteomes" id="UP000679352">
    <property type="component" value="Chromosome"/>
</dbReference>
<name>A0A975RZX3_9RHOB</name>
<sequence>MTTVASASDLTVPPALHRAVLGAFPALRQQPWLALTGGRSNLVWQVADVAIKLYRPMMASPLFPNDPGAEAMVLQRLAATGLAPELLYRGDGWIAYRHQSGQSWQSGPAQVATVLSAIHRQSLPLRLLPMGSAAIARHADSFAPAGWLPAQPQVPEVAALARPRLVHGDAVPGNMIVAGHRITMIDWQCPGLGDPVDDIALFLSPAMQLLYRGAALTEAEAEAFLAAYADRAVVQRYLMLRPLLHWRIAAHCAWRAAQGDADYAAACRLEIARL</sequence>
<dbReference type="AlphaFoldDB" id="A0A975RZX3"/>
<keyword evidence="3" id="KW-1185">Reference proteome</keyword>
<proteinExistence type="predicted"/>
<feature type="domain" description="Aminoglycoside phosphotransferase" evidence="1">
    <location>
        <begin position="34"/>
        <end position="234"/>
    </location>
</feature>
<dbReference type="SUPFAM" id="SSF56112">
    <property type="entry name" value="Protein kinase-like (PK-like)"/>
    <property type="match status" value="1"/>
</dbReference>
<accession>A0A975RZX3</accession>
<dbReference type="Pfam" id="PF01636">
    <property type="entry name" value="APH"/>
    <property type="match status" value="1"/>
</dbReference>
<dbReference type="RefSeq" id="WP_215506219.1">
    <property type="nucleotide sequence ID" value="NZ_CP076361.1"/>
</dbReference>
<dbReference type="EMBL" id="CP076361">
    <property type="protein sequence ID" value="QWK89002.1"/>
    <property type="molecule type" value="Genomic_DNA"/>
</dbReference>
<evidence type="ECO:0000313" key="2">
    <source>
        <dbReference type="EMBL" id="QWK89002.1"/>
    </source>
</evidence>
<dbReference type="InterPro" id="IPR011009">
    <property type="entry name" value="Kinase-like_dom_sf"/>
</dbReference>
<dbReference type="InterPro" id="IPR002575">
    <property type="entry name" value="Aminoglycoside_PTrfase"/>
</dbReference>
<evidence type="ECO:0000313" key="3">
    <source>
        <dbReference type="Proteomes" id="UP000679352"/>
    </source>
</evidence>
<organism evidence="2 3">
    <name type="scientific">Gemmobacter fulvus</name>
    <dbReference type="NCBI Taxonomy" id="2840474"/>
    <lineage>
        <taxon>Bacteria</taxon>
        <taxon>Pseudomonadati</taxon>
        <taxon>Pseudomonadota</taxon>
        <taxon>Alphaproteobacteria</taxon>
        <taxon>Rhodobacterales</taxon>
        <taxon>Paracoccaceae</taxon>
        <taxon>Gemmobacter</taxon>
    </lineage>
</organism>
<gene>
    <name evidence="2" type="ORF">KM031_08845</name>
</gene>
<dbReference type="Gene3D" id="3.90.1200.10">
    <property type="match status" value="1"/>
</dbReference>
<evidence type="ECO:0000259" key="1">
    <source>
        <dbReference type="Pfam" id="PF01636"/>
    </source>
</evidence>
<dbReference type="KEGG" id="gfu:KM031_08845"/>
<protein>
    <submittedName>
        <fullName evidence="2">Phosphotransferase</fullName>
    </submittedName>
</protein>
<reference evidence="2" key="1">
    <citation type="submission" date="2021-06" db="EMBL/GenBank/DDBJ databases">
        <title>Direct submission.</title>
        <authorList>
            <person name="Lee C.-S."/>
            <person name="Jin L."/>
        </authorList>
    </citation>
    <scope>NUCLEOTIDE SEQUENCE</scope>
    <source>
        <strain evidence="2">Con5</strain>
    </source>
</reference>